<reference evidence="1" key="1">
    <citation type="submission" date="2020-06" db="EMBL/GenBank/DDBJ databases">
        <authorList>
            <person name="Dong N."/>
        </authorList>
    </citation>
    <scope>NUCLEOTIDE SEQUENCE</scope>
    <source>
        <strain evidence="1">R1692</strain>
    </source>
</reference>
<accession>A0ABT7NNI7</accession>
<dbReference type="EMBL" id="JACAGK010000028">
    <property type="protein sequence ID" value="MDM1048741.1"/>
    <property type="molecule type" value="Genomic_DNA"/>
</dbReference>
<dbReference type="InterPro" id="IPR035912">
    <property type="entry name" value="EHR_sf"/>
</dbReference>
<reference evidence="1" key="2">
    <citation type="journal article" date="2022" name="Sci. Total Environ.">
        <title>Prevalence, transmission, and molecular epidemiology of tet(X)-positive bacteria among humans, animals, and environmental niches in China: An epidemiological, and genomic-based study.</title>
        <authorList>
            <person name="Dong N."/>
            <person name="Zeng Y."/>
            <person name="Cai C."/>
            <person name="Sun C."/>
            <person name="Lu J."/>
            <person name="Liu C."/>
            <person name="Zhou H."/>
            <person name="Sun Q."/>
            <person name="Shu L."/>
            <person name="Wang H."/>
            <person name="Wang Y."/>
            <person name="Wang S."/>
            <person name="Wu C."/>
            <person name="Chan E.W."/>
            <person name="Chen G."/>
            <person name="Shen Z."/>
            <person name="Chen S."/>
            <person name="Zhang R."/>
        </authorList>
    </citation>
    <scope>NUCLEOTIDE SEQUENCE</scope>
    <source>
        <strain evidence="1">R1692</strain>
    </source>
</reference>
<organism evidence="1 2">
    <name type="scientific">Sphingobacterium hotanense</name>
    <dbReference type="NCBI Taxonomy" id="649196"/>
    <lineage>
        <taxon>Bacteria</taxon>
        <taxon>Pseudomonadati</taxon>
        <taxon>Bacteroidota</taxon>
        <taxon>Sphingobacteriia</taxon>
        <taxon>Sphingobacteriales</taxon>
        <taxon>Sphingobacteriaceae</taxon>
        <taxon>Sphingobacterium</taxon>
    </lineage>
</organism>
<sequence length="106" mass="12528">MAWAHLLLLGFLRPQCCKLLPTLFKRRQHDGLKSILYKMAAATLFPNFEYSASEIFKYIYILKDFTLMLNDGDIVKFTPDDEDAFKKWLDDNGVQNIREEKHWVVK</sequence>
<keyword evidence="2" id="KW-1185">Reference proteome</keyword>
<comment type="caution">
    <text evidence="1">The sequence shown here is derived from an EMBL/GenBank/DDBJ whole genome shotgun (WGS) entry which is preliminary data.</text>
</comment>
<dbReference type="SUPFAM" id="SSF143875">
    <property type="entry name" value="ERH-like"/>
    <property type="match status" value="1"/>
</dbReference>
<dbReference type="RefSeq" id="WP_185216499.1">
    <property type="nucleotide sequence ID" value="NZ_JACAGK010000028.1"/>
</dbReference>
<gene>
    <name evidence="1" type="ORF">HX018_10870</name>
</gene>
<evidence type="ECO:0000313" key="2">
    <source>
        <dbReference type="Proteomes" id="UP001170954"/>
    </source>
</evidence>
<dbReference type="Proteomes" id="UP001170954">
    <property type="component" value="Unassembled WGS sequence"/>
</dbReference>
<name>A0ABT7NNI7_9SPHI</name>
<protein>
    <submittedName>
        <fullName evidence="1">Uncharacterized protein</fullName>
    </submittedName>
</protein>
<proteinExistence type="predicted"/>
<evidence type="ECO:0000313" key="1">
    <source>
        <dbReference type="EMBL" id="MDM1048741.1"/>
    </source>
</evidence>